<gene>
    <name evidence="6" type="ORF">GCM10010515_17020</name>
</gene>
<dbReference type="PANTHER" id="PTHR32114:SF2">
    <property type="entry name" value="ABC TRANSPORTER ABCH.3"/>
    <property type="match status" value="1"/>
</dbReference>
<dbReference type="EMBL" id="BMWD01000004">
    <property type="protein sequence ID" value="GGX50261.1"/>
    <property type="molecule type" value="Genomic_DNA"/>
</dbReference>
<dbReference type="PANTHER" id="PTHR32114">
    <property type="entry name" value="ABC TRANSPORTER ABCH.3"/>
    <property type="match status" value="1"/>
</dbReference>
<dbReference type="SUPFAM" id="SSF52540">
    <property type="entry name" value="P-loop containing nucleoside triphosphate hydrolases"/>
    <property type="match status" value="1"/>
</dbReference>
<evidence type="ECO:0000313" key="6">
    <source>
        <dbReference type="EMBL" id="GGX50261.1"/>
    </source>
</evidence>
<sequence>MGATVRLHQLAIKTRTDQAVFPFSDQVTVVTGSIGVGKSSLLELLKFGLGATSAKLMPAVEQNVTSVEIQVTLGSRRYTLIREVGKNNVDVVDHSTGELIGPWSATNKKYMPKASQELLAALGLPADLRIPRKRSKPTSETVGVSFFDLYKYIYLGQNDIDTQVVGHTNSHLDLKRRAVFELVYGLNSPELIDLAILKGKWTDRAAQLKSRAEAIKDFLAQAEEPELEQLESLEQETRRALEEATSLLDSVRTESDAVLEAQRGTRQRVSQLRGQLSELIAVRDATAADVRKSESLMAQLRLDQQALQRADVAHRALSGLEFSSCPRCLQDVRDRDVPSGHCLLCTQPEEVYSEFDSGELKRLAAQIGETQSLMEEDEGSLEDQQVKVRQVEEDLAELTMELERAASAMISPQLEEVQTLAMEIARFEAQLEKIESSAARWSNYQSSVDAASDAEEEAMRVAQQEAALQDDLSSNQSRIDDLSIVFNEIVGALQLPWYSSAEIDKDTYLPIVNGAKFDDLSVGGARKTIVNLAYHLANLQYGLTHPDTLYPTLLIVDSPRKNIGQTAEDSIVGEKVYEYIMHLRAEFEGSFQMIIADNSVPAGTPEGYAELHFTYDAPLVPGVSHPGEGVETV</sequence>
<keyword evidence="4" id="KW-0175">Coiled coil</keyword>
<dbReference type="RefSeq" id="WP_190034733.1">
    <property type="nucleotide sequence ID" value="NZ_BMWD01000004.1"/>
</dbReference>
<keyword evidence="7" id="KW-1185">Reference proteome</keyword>
<protein>
    <recommendedName>
        <fullName evidence="3">Nuclease SbcCD subunit C</fullName>
    </recommendedName>
</protein>
<feature type="domain" description="Rad50/SbcC-type AAA" evidence="5">
    <location>
        <begin position="19"/>
        <end position="239"/>
    </location>
</feature>
<accession>A0A918K630</accession>
<reference evidence="6" key="2">
    <citation type="submission" date="2020-09" db="EMBL/GenBank/DDBJ databases">
        <authorList>
            <person name="Sun Q."/>
            <person name="Ohkuma M."/>
        </authorList>
    </citation>
    <scope>NUCLEOTIDE SEQUENCE</scope>
    <source>
        <strain evidence="6">JCM 4956</strain>
    </source>
</reference>
<dbReference type="Pfam" id="PF13476">
    <property type="entry name" value="AAA_23"/>
    <property type="match status" value="1"/>
</dbReference>
<evidence type="ECO:0000259" key="5">
    <source>
        <dbReference type="Pfam" id="PF13476"/>
    </source>
</evidence>
<dbReference type="InterPro" id="IPR038729">
    <property type="entry name" value="Rad50/SbcC_AAA"/>
</dbReference>
<feature type="coiled-coil region" evidence="4">
    <location>
        <begin position="374"/>
        <end position="471"/>
    </location>
</feature>
<evidence type="ECO:0000256" key="4">
    <source>
        <dbReference type="SAM" id="Coils"/>
    </source>
</evidence>
<dbReference type="InterPro" id="IPR027417">
    <property type="entry name" value="P-loop_NTPase"/>
</dbReference>
<comment type="similarity">
    <text evidence="1">Belongs to the SMC family. SbcC subfamily.</text>
</comment>
<evidence type="ECO:0000256" key="2">
    <source>
        <dbReference type="ARBA" id="ARBA00011322"/>
    </source>
</evidence>
<proteinExistence type="inferred from homology"/>
<evidence type="ECO:0000256" key="3">
    <source>
        <dbReference type="ARBA" id="ARBA00013368"/>
    </source>
</evidence>
<reference evidence="6" key="1">
    <citation type="journal article" date="2014" name="Int. J. Syst. Evol. Microbiol.">
        <title>Complete genome sequence of Corynebacterium casei LMG S-19264T (=DSM 44701T), isolated from a smear-ripened cheese.</title>
        <authorList>
            <consortium name="US DOE Joint Genome Institute (JGI-PGF)"/>
            <person name="Walter F."/>
            <person name="Albersmeier A."/>
            <person name="Kalinowski J."/>
            <person name="Ruckert C."/>
        </authorList>
    </citation>
    <scope>NUCLEOTIDE SEQUENCE</scope>
    <source>
        <strain evidence="6">JCM 4956</strain>
    </source>
</reference>
<evidence type="ECO:0000313" key="7">
    <source>
        <dbReference type="Proteomes" id="UP000645555"/>
    </source>
</evidence>
<dbReference type="AlphaFoldDB" id="A0A918K630"/>
<comment type="subunit">
    <text evidence="2">Heterodimer of SbcC and SbcD.</text>
</comment>
<name>A0A918K630_9ACTN</name>
<organism evidence="6 7">
    <name type="scientific">Streptomyces fructofermentans</name>
    <dbReference type="NCBI Taxonomy" id="152141"/>
    <lineage>
        <taxon>Bacteria</taxon>
        <taxon>Bacillati</taxon>
        <taxon>Actinomycetota</taxon>
        <taxon>Actinomycetes</taxon>
        <taxon>Kitasatosporales</taxon>
        <taxon>Streptomycetaceae</taxon>
        <taxon>Streptomyces</taxon>
    </lineage>
</organism>
<evidence type="ECO:0000256" key="1">
    <source>
        <dbReference type="ARBA" id="ARBA00006930"/>
    </source>
</evidence>
<dbReference type="Proteomes" id="UP000645555">
    <property type="component" value="Unassembled WGS sequence"/>
</dbReference>
<dbReference type="Gene3D" id="3.40.50.300">
    <property type="entry name" value="P-loop containing nucleotide triphosphate hydrolases"/>
    <property type="match status" value="1"/>
</dbReference>
<comment type="caution">
    <text evidence="6">The sequence shown here is derived from an EMBL/GenBank/DDBJ whole genome shotgun (WGS) entry which is preliminary data.</text>
</comment>